<feature type="compositionally biased region" description="Polar residues" evidence="1">
    <location>
        <begin position="65"/>
        <end position="77"/>
    </location>
</feature>
<gene>
    <name evidence="2" type="ORF">LCPAC103_00280</name>
</gene>
<sequence>MKNEKRSGRQRLLEFSKLLVMEHSTTDHIMFGCSELLLTPDLLEFDILDVEAAINELAMMSETSTDTGSSISMTSLGSEDSEESDKKSNNRPFKKGDRIWVINQDFSLPLMATVTESYLDSELVYFIYDGQPDETHSSFDHRILLILSIEHQIKEPSFSNALKSLWQGLIVRQVKFVKKNGRGYAKYYDGREKETVEYETFKEAFDRVSITERTKVVFHEYHYYGFTNNHTLYDNDRYADIEFFFGSENAGQLTHDVQWSASDIPMSLSERVHRAPPLSGKLICGMPEITSEGWQLKRWIPCSRQFLNLWKFVMGMKIESPEALIKSVIKLPNIHPKFKMLQDIFEILDTELTARLCLSKDLVAKVRSELKYAKMSVDTQGCEHWVTNDCDKCGVHISKAAKIYFLTMVTVYGLPSNYTLSLDR</sequence>
<organism evidence="2">
    <name type="scientific">Pithovirus LCPAC103</name>
    <dbReference type="NCBI Taxonomy" id="2506588"/>
    <lineage>
        <taxon>Viruses</taxon>
        <taxon>Pithoviruses</taxon>
    </lineage>
</organism>
<evidence type="ECO:0000313" key="2">
    <source>
        <dbReference type="EMBL" id="QBK90347.1"/>
    </source>
</evidence>
<proteinExistence type="predicted"/>
<feature type="region of interest" description="Disordered" evidence="1">
    <location>
        <begin position="65"/>
        <end position="90"/>
    </location>
</feature>
<accession>A0A481Z3D7</accession>
<dbReference type="EMBL" id="MK500478">
    <property type="protein sequence ID" value="QBK90347.1"/>
    <property type="molecule type" value="Genomic_DNA"/>
</dbReference>
<evidence type="ECO:0000256" key="1">
    <source>
        <dbReference type="SAM" id="MobiDB-lite"/>
    </source>
</evidence>
<protein>
    <submittedName>
        <fullName evidence="2">Uncharacterized protein</fullName>
    </submittedName>
</protein>
<name>A0A481Z3D7_9VIRU</name>
<reference evidence="2" key="1">
    <citation type="journal article" date="2019" name="MBio">
        <title>Virus Genomes from Deep Sea Sediments Expand the Ocean Megavirome and Support Independent Origins of Viral Gigantism.</title>
        <authorList>
            <person name="Backstrom D."/>
            <person name="Yutin N."/>
            <person name="Jorgensen S.L."/>
            <person name="Dharamshi J."/>
            <person name="Homa F."/>
            <person name="Zaremba-Niedwiedzka K."/>
            <person name="Spang A."/>
            <person name="Wolf Y.I."/>
            <person name="Koonin E.V."/>
            <person name="Ettema T.J."/>
        </authorList>
    </citation>
    <scope>NUCLEOTIDE SEQUENCE</scope>
</reference>